<dbReference type="AlphaFoldDB" id="A0A9X0CW65"/>
<protein>
    <recommendedName>
        <fullName evidence="2">Apple domain-containing protein</fullName>
    </recommendedName>
</protein>
<keyword evidence="1" id="KW-0732">Signal</keyword>
<evidence type="ECO:0000259" key="2">
    <source>
        <dbReference type="Pfam" id="PF00024"/>
    </source>
</evidence>
<dbReference type="InterPro" id="IPR003609">
    <property type="entry name" value="Pan_app"/>
</dbReference>
<feature type="signal peptide" evidence="1">
    <location>
        <begin position="1"/>
        <end position="19"/>
    </location>
</feature>
<accession>A0A9X0CW65</accession>
<dbReference type="Proteomes" id="UP001163046">
    <property type="component" value="Unassembled WGS sequence"/>
</dbReference>
<dbReference type="EMBL" id="MU826368">
    <property type="protein sequence ID" value="KAJ7378252.1"/>
    <property type="molecule type" value="Genomic_DNA"/>
</dbReference>
<keyword evidence="4" id="KW-1185">Reference proteome</keyword>
<proteinExistence type="predicted"/>
<feature type="domain" description="Apple" evidence="2">
    <location>
        <begin position="31"/>
        <end position="89"/>
    </location>
</feature>
<organism evidence="3 4">
    <name type="scientific">Desmophyllum pertusum</name>
    <dbReference type="NCBI Taxonomy" id="174260"/>
    <lineage>
        <taxon>Eukaryota</taxon>
        <taxon>Metazoa</taxon>
        <taxon>Cnidaria</taxon>
        <taxon>Anthozoa</taxon>
        <taxon>Hexacorallia</taxon>
        <taxon>Scleractinia</taxon>
        <taxon>Caryophylliina</taxon>
        <taxon>Caryophylliidae</taxon>
        <taxon>Desmophyllum</taxon>
    </lineage>
</organism>
<name>A0A9X0CW65_9CNID</name>
<dbReference type="Gene3D" id="3.50.4.10">
    <property type="entry name" value="Hepatocyte Growth Factor"/>
    <property type="match status" value="1"/>
</dbReference>
<evidence type="ECO:0000313" key="4">
    <source>
        <dbReference type="Proteomes" id="UP001163046"/>
    </source>
</evidence>
<comment type="caution">
    <text evidence="3">The sequence shown here is derived from an EMBL/GenBank/DDBJ whole genome shotgun (WGS) entry which is preliminary data.</text>
</comment>
<gene>
    <name evidence="3" type="ORF">OS493_024201</name>
</gene>
<sequence>MMWQPLLMFMSLVIVIVDSTQPCHSTYSAWGRYLKGHVISTEKVKNIGVCYVECSKDQRCKSINFHFNDLICELNDAERHTHPWDYVLKDGHAYSDYPVKYKTC</sequence>
<dbReference type="OrthoDB" id="5980026at2759"/>
<dbReference type="SUPFAM" id="SSF57414">
    <property type="entry name" value="Hairpin loop containing domain-like"/>
    <property type="match status" value="1"/>
</dbReference>
<dbReference type="Pfam" id="PF00024">
    <property type="entry name" value="PAN_1"/>
    <property type="match status" value="1"/>
</dbReference>
<evidence type="ECO:0000313" key="3">
    <source>
        <dbReference type="EMBL" id="KAJ7378252.1"/>
    </source>
</evidence>
<reference evidence="3" key="1">
    <citation type="submission" date="2023-01" db="EMBL/GenBank/DDBJ databases">
        <title>Genome assembly of the deep-sea coral Lophelia pertusa.</title>
        <authorList>
            <person name="Herrera S."/>
            <person name="Cordes E."/>
        </authorList>
    </citation>
    <scope>NUCLEOTIDE SEQUENCE</scope>
    <source>
        <strain evidence="3">USNM1676648</strain>
        <tissue evidence="3">Polyp</tissue>
    </source>
</reference>
<feature type="chain" id="PRO_5040987317" description="Apple domain-containing protein" evidence="1">
    <location>
        <begin position="20"/>
        <end position="104"/>
    </location>
</feature>
<evidence type="ECO:0000256" key="1">
    <source>
        <dbReference type="SAM" id="SignalP"/>
    </source>
</evidence>